<keyword evidence="7" id="KW-0963">Cytoplasm</keyword>
<dbReference type="FunFam" id="3.30.1490.20:FF:000007">
    <property type="entry name" value="D-alanine--D-alanine ligase"/>
    <property type="match status" value="1"/>
</dbReference>
<keyword evidence="10 21" id="KW-0547">Nucleotide-binding</keyword>
<feature type="active site" evidence="19">
    <location>
        <position position="55"/>
    </location>
</feature>
<evidence type="ECO:0000256" key="11">
    <source>
        <dbReference type="ARBA" id="ARBA00022840"/>
    </source>
</evidence>
<keyword evidence="16" id="KW-0961">Cell wall biogenesis/degradation</keyword>
<sequence length="433" mass="48498">MRLTLRFLLPCHSQLDWESRFWIPDQVGDDREEKKIMNDNNKKTIAVLFGGKSPEHEVSVITGLQVLENLDQTKFTGVPVYVAKDGRWFTSDFARSIENYKKLEDVISNSKEVILARLDSKVCLKSASKKIFSGGKNIQVDVIFPAFHGGLGENGGIQGLIENFDLPYVGSGILGSALGMDKVVMKQIFEYTNLPIAKYLWFWRTDLENKHVEIIQKIEHELKYPIFVKPSSAGSSIGIHKVENYQELANALEVAAVFDNKIIIEEGFENAREINISVIGNSGWSLETSVCEEVFAKGQFLDYQDKYVSGSKNSAGMASTSRKIPAEISASIVEKITDMAKLAFEALNCAGLVRIDFLYREKDKKIIILEVNTIPGSMAYYLWETSGLKFSDMISKLIDLAENRHTDQQKNTTTFSSNILENFKSGLKSGAKS</sequence>
<feature type="binding site" evidence="20">
    <location>
        <position position="356"/>
    </location>
    <ligand>
        <name>Mg(2+)</name>
        <dbReference type="ChEBI" id="CHEBI:18420"/>
        <label>1</label>
    </ligand>
</feature>
<dbReference type="PROSITE" id="PS50975">
    <property type="entry name" value="ATP_GRASP"/>
    <property type="match status" value="1"/>
</dbReference>
<dbReference type="NCBIfam" id="TIGR01205">
    <property type="entry name" value="D_ala_D_alaTIGR"/>
    <property type="match status" value="1"/>
</dbReference>
<comment type="catalytic activity">
    <reaction evidence="17">
        <text>2 D-alanine + ATP = D-alanyl-D-alanine + ADP + phosphate + H(+)</text>
        <dbReference type="Rhea" id="RHEA:11224"/>
        <dbReference type="ChEBI" id="CHEBI:15378"/>
        <dbReference type="ChEBI" id="CHEBI:30616"/>
        <dbReference type="ChEBI" id="CHEBI:43474"/>
        <dbReference type="ChEBI" id="CHEBI:57416"/>
        <dbReference type="ChEBI" id="CHEBI:57822"/>
        <dbReference type="ChEBI" id="CHEBI:456216"/>
        <dbReference type="EC" id="6.3.2.4"/>
    </reaction>
</comment>
<evidence type="ECO:0000256" key="13">
    <source>
        <dbReference type="ARBA" id="ARBA00022960"/>
    </source>
</evidence>
<comment type="subcellular location">
    <subcellularLocation>
        <location evidence="3">Cytoplasm</location>
    </subcellularLocation>
</comment>
<keyword evidence="13" id="KW-0133">Cell shape</keyword>
<comment type="cofactor">
    <cofactor evidence="20">
        <name>Mg(2+)</name>
        <dbReference type="ChEBI" id="CHEBI:18420"/>
    </cofactor>
    <cofactor evidence="20">
        <name>Mn(2+)</name>
        <dbReference type="ChEBI" id="CHEBI:29035"/>
    </cofactor>
    <text evidence="20">Binds 2 magnesium or manganese ions per subunit.</text>
</comment>
<feature type="active site" evidence="19">
    <location>
        <position position="235"/>
    </location>
</feature>
<name>A0A0G0NVF9_9BACT</name>
<dbReference type="PIRSF" id="PIRSF039102">
    <property type="entry name" value="Ddl/VanB"/>
    <property type="match status" value="1"/>
</dbReference>
<dbReference type="SUPFAM" id="SSF56059">
    <property type="entry name" value="Glutathione synthetase ATP-binding domain-like"/>
    <property type="match status" value="1"/>
</dbReference>
<feature type="binding site" evidence="20">
    <location>
        <position position="370"/>
    </location>
    <ligand>
        <name>Mg(2+)</name>
        <dbReference type="ChEBI" id="CHEBI:18420"/>
        <label>1</label>
    </ligand>
</feature>
<feature type="active site" evidence="19">
    <location>
        <position position="377"/>
    </location>
</feature>
<dbReference type="InterPro" id="IPR016185">
    <property type="entry name" value="PreATP-grasp_dom_sf"/>
</dbReference>
<dbReference type="EC" id="6.3.2.4" evidence="6"/>
<evidence type="ECO:0000256" key="2">
    <source>
        <dbReference type="ARBA" id="ARBA00003921"/>
    </source>
</evidence>
<dbReference type="GO" id="GO:0046872">
    <property type="term" value="F:metal ion binding"/>
    <property type="evidence" value="ECO:0007669"/>
    <property type="project" value="UniProtKB-KW"/>
</dbReference>
<dbReference type="PATRIC" id="fig|1618334.3.peg.325"/>
<evidence type="ECO:0000256" key="5">
    <source>
        <dbReference type="ARBA" id="ARBA00010871"/>
    </source>
</evidence>
<dbReference type="PROSITE" id="PS00843">
    <property type="entry name" value="DALA_DALA_LIGASE_1"/>
    <property type="match status" value="1"/>
</dbReference>
<evidence type="ECO:0000256" key="14">
    <source>
        <dbReference type="ARBA" id="ARBA00022984"/>
    </source>
</evidence>
<keyword evidence="8 23" id="KW-0436">Ligase</keyword>
<dbReference type="PANTHER" id="PTHR23132">
    <property type="entry name" value="D-ALANINE--D-ALANINE LIGASE"/>
    <property type="match status" value="1"/>
</dbReference>
<feature type="non-terminal residue" evidence="23">
    <location>
        <position position="433"/>
    </location>
</feature>
<evidence type="ECO:0000256" key="21">
    <source>
        <dbReference type="PROSITE-ProRule" id="PRU00409"/>
    </source>
</evidence>
<dbReference type="PROSITE" id="PS00844">
    <property type="entry name" value="DALA_DALA_LIGASE_2"/>
    <property type="match status" value="1"/>
</dbReference>
<dbReference type="GO" id="GO:0071555">
    <property type="term" value="P:cell wall organization"/>
    <property type="evidence" value="ECO:0007669"/>
    <property type="project" value="UniProtKB-KW"/>
</dbReference>
<evidence type="ECO:0000256" key="8">
    <source>
        <dbReference type="ARBA" id="ARBA00022598"/>
    </source>
</evidence>
<dbReference type="Proteomes" id="UP000033934">
    <property type="component" value="Unassembled WGS sequence"/>
</dbReference>
<evidence type="ECO:0000256" key="12">
    <source>
        <dbReference type="ARBA" id="ARBA00022842"/>
    </source>
</evidence>
<evidence type="ECO:0000313" key="23">
    <source>
        <dbReference type="EMBL" id="KKQ89859.1"/>
    </source>
</evidence>
<evidence type="ECO:0000256" key="6">
    <source>
        <dbReference type="ARBA" id="ARBA00012216"/>
    </source>
</evidence>
<evidence type="ECO:0000259" key="22">
    <source>
        <dbReference type="PROSITE" id="PS50975"/>
    </source>
</evidence>
<comment type="similarity">
    <text evidence="5">Belongs to the D-alanine--D-alanine ligase family.</text>
</comment>
<comment type="function">
    <text evidence="2">Cell wall formation.</text>
</comment>
<evidence type="ECO:0000256" key="4">
    <source>
        <dbReference type="ARBA" id="ARBA00004752"/>
    </source>
</evidence>
<evidence type="ECO:0000256" key="19">
    <source>
        <dbReference type="PIRSR" id="PIRSR039102-1"/>
    </source>
</evidence>
<evidence type="ECO:0000256" key="17">
    <source>
        <dbReference type="ARBA" id="ARBA00047614"/>
    </source>
</evidence>
<organism evidence="23 24">
    <name type="scientific">Berkelbacteria bacterium GW2011_GWA2_38_9</name>
    <dbReference type="NCBI Taxonomy" id="1618334"/>
    <lineage>
        <taxon>Bacteria</taxon>
        <taxon>Candidatus Berkelbacteria</taxon>
    </lineage>
</organism>
<protein>
    <recommendedName>
        <fullName evidence="6">D-alanine--D-alanine ligase</fullName>
        <ecNumber evidence="6">6.3.2.4</ecNumber>
    </recommendedName>
</protein>
<evidence type="ECO:0000256" key="20">
    <source>
        <dbReference type="PIRSR" id="PIRSR039102-3"/>
    </source>
</evidence>
<keyword evidence="15 20" id="KW-0464">Manganese</keyword>
<dbReference type="GO" id="GO:0005524">
    <property type="term" value="F:ATP binding"/>
    <property type="evidence" value="ECO:0007669"/>
    <property type="project" value="UniProtKB-UniRule"/>
</dbReference>
<dbReference type="GO" id="GO:0009252">
    <property type="term" value="P:peptidoglycan biosynthetic process"/>
    <property type="evidence" value="ECO:0007669"/>
    <property type="project" value="UniProtKB-KW"/>
</dbReference>
<evidence type="ECO:0000256" key="7">
    <source>
        <dbReference type="ARBA" id="ARBA00022490"/>
    </source>
</evidence>
<evidence type="ECO:0000256" key="16">
    <source>
        <dbReference type="ARBA" id="ARBA00023316"/>
    </source>
</evidence>
<dbReference type="InterPro" id="IPR011095">
    <property type="entry name" value="Dala_Dala_lig_C"/>
</dbReference>
<dbReference type="Gene3D" id="3.30.470.20">
    <property type="entry name" value="ATP-grasp fold, B domain"/>
    <property type="match status" value="1"/>
</dbReference>
<evidence type="ECO:0000256" key="9">
    <source>
        <dbReference type="ARBA" id="ARBA00022723"/>
    </source>
</evidence>
<reference evidence="23 24" key="1">
    <citation type="journal article" date="2015" name="Nature">
        <title>rRNA introns, odd ribosomes, and small enigmatic genomes across a large radiation of phyla.</title>
        <authorList>
            <person name="Brown C.T."/>
            <person name="Hug L.A."/>
            <person name="Thomas B.C."/>
            <person name="Sharon I."/>
            <person name="Castelle C.J."/>
            <person name="Singh A."/>
            <person name="Wilkins M.J."/>
            <person name="Williams K.H."/>
            <person name="Banfield J.F."/>
        </authorList>
    </citation>
    <scope>NUCLEOTIDE SEQUENCE [LARGE SCALE GENOMIC DNA]</scope>
</reference>
<keyword evidence="12 20" id="KW-0460">Magnesium</keyword>
<evidence type="ECO:0000313" key="24">
    <source>
        <dbReference type="Proteomes" id="UP000033934"/>
    </source>
</evidence>
<comment type="pathway">
    <text evidence="4">Cell wall biogenesis; peptidoglycan biosynthesis.</text>
</comment>
<keyword evidence="11 21" id="KW-0067">ATP-binding</keyword>
<evidence type="ECO:0000256" key="3">
    <source>
        <dbReference type="ARBA" id="ARBA00004496"/>
    </source>
</evidence>
<dbReference type="HAMAP" id="MF_00047">
    <property type="entry name" value="Dala_Dala_lig"/>
    <property type="match status" value="1"/>
</dbReference>
<dbReference type="InterPro" id="IPR011127">
    <property type="entry name" value="Dala_Dala_lig_N"/>
</dbReference>
<proteinExistence type="inferred from homology"/>
<dbReference type="EMBL" id="LBVO01000018">
    <property type="protein sequence ID" value="KKQ89859.1"/>
    <property type="molecule type" value="Genomic_DNA"/>
</dbReference>
<dbReference type="InterPro" id="IPR011761">
    <property type="entry name" value="ATP-grasp"/>
</dbReference>
<gene>
    <name evidence="23" type="ORF">UT11_C0018G0012</name>
</gene>
<dbReference type="Gene3D" id="3.30.1490.20">
    <property type="entry name" value="ATP-grasp fold, A domain"/>
    <property type="match status" value="1"/>
</dbReference>
<dbReference type="SUPFAM" id="SSF52440">
    <property type="entry name" value="PreATP-grasp domain"/>
    <property type="match status" value="1"/>
</dbReference>
<dbReference type="Gene3D" id="3.40.50.20">
    <property type="match status" value="1"/>
</dbReference>
<comment type="caution">
    <text evidence="23">The sequence shown here is derived from an EMBL/GenBank/DDBJ whole genome shotgun (WGS) entry which is preliminary data.</text>
</comment>
<dbReference type="GO" id="GO:0008716">
    <property type="term" value="F:D-alanine-D-alanine ligase activity"/>
    <property type="evidence" value="ECO:0007669"/>
    <property type="project" value="UniProtKB-EC"/>
</dbReference>
<comment type="pathway">
    <text evidence="18">Glycan biosynthesis.</text>
</comment>
<keyword evidence="14" id="KW-0573">Peptidoglycan synthesis</keyword>
<dbReference type="InterPro" id="IPR000291">
    <property type="entry name" value="D-Ala_lig_Van_CS"/>
</dbReference>
<feature type="binding site" evidence="20">
    <location>
        <position position="370"/>
    </location>
    <ligand>
        <name>Mg(2+)</name>
        <dbReference type="ChEBI" id="CHEBI:18420"/>
        <label>2</label>
    </ligand>
</feature>
<evidence type="ECO:0000256" key="10">
    <source>
        <dbReference type="ARBA" id="ARBA00022741"/>
    </source>
</evidence>
<keyword evidence="9 20" id="KW-0479">Metal-binding</keyword>
<feature type="binding site" evidence="20">
    <location>
        <position position="372"/>
    </location>
    <ligand>
        <name>Mg(2+)</name>
        <dbReference type="ChEBI" id="CHEBI:18420"/>
        <label>2</label>
    </ligand>
</feature>
<dbReference type="GO" id="GO:0005829">
    <property type="term" value="C:cytosol"/>
    <property type="evidence" value="ECO:0007669"/>
    <property type="project" value="TreeGrafter"/>
</dbReference>
<feature type="domain" description="ATP-grasp" evidence="22">
    <location>
        <begin position="186"/>
        <end position="399"/>
    </location>
</feature>
<dbReference type="PANTHER" id="PTHR23132:SF25">
    <property type="entry name" value="D-ALANINE--D-ALANINE LIGASE A"/>
    <property type="match status" value="1"/>
</dbReference>
<dbReference type="InterPro" id="IPR005905">
    <property type="entry name" value="D_ala_D_ala"/>
</dbReference>
<dbReference type="NCBIfam" id="NF002528">
    <property type="entry name" value="PRK01966.1-4"/>
    <property type="match status" value="1"/>
</dbReference>
<dbReference type="AlphaFoldDB" id="A0A0G0NVF9"/>
<dbReference type="Pfam" id="PF07478">
    <property type="entry name" value="Dala_Dala_lig_C"/>
    <property type="match status" value="1"/>
</dbReference>
<evidence type="ECO:0000256" key="15">
    <source>
        <dbReference type="ARBA" id="ARBA00023211"/>
    </source>
</evidence>
<dbReference type="Pfam" id="PF01820">
    <property type="entry name" value="Dala_Dala_lig_N"/>
    <property type="match status" value="1"/>
</dbReference>
<dbReference type="InterPro" id="IPR013815">
    <property type="entry name" value="ATP_grasp_subdomain_1"/>
</dbReference>
<accession>A0A0G0NVF9</accession>
<comment type="cofactor">
    <cofactor evidence="1">
        <name>Mn(2+)</name>
        <dbReference type="ChEBI" id="CHEBI:29035"/>
    </cofactor>
</comment>
<dbReference type="GO" id="GO:0008360">
    <property type="term" value="P:regulation of cell shape"/>
    <property type="evidence" value="ECO:0007669"/>
    <property type="project" value="UniProtKB-KW"/>
</dbReference>
<evidence type="ECO:0000256" key="18">
    <source>
        <dbReference type="ARBA" id="ARBA00060592"/>
    </source>
</evidence>
<evidence type="ECO:0000256" key="1">
    <source>
        <dbReference type="ARBA" id="ARBA00001936"/>
    </source>
</evidence>